<keyword evidence="4" id="KW-0812">Transmembrane</keyword>
<feature type="region of interest" description="Disordered" evidence="3">
    <location>
        <begin position="93"/>
        <end position="123"/>
    </location>
</feature>
<feature type="transmembrane region" description="Helical" evidence="4">
    <location>
        <begin position="618"/>
        <end position="641"/>
    </location>
</feature>
<dbReference type="KEGG" id="asau:88173270"/>
<dbReference type="EMBL" id="CP138896">
    <property type="protein sequence ID" value="WPK24906.1"/>
    <property type="molecule type" value="Genomic_DNA"/>
</dbReference>
<evidence type="ECO:0000313" key="6">
    <source>
        <dbReference type="EMBL" id="WPK24906.1"/>
    </source>
</evidence>
<dbReference type="PANTHER" id="PTHR31001">
    <property type="entry name" value="UNCHARACTERIZED TRANSCRIPTIONAL REGULATORY PROTEIN"/>
    <property type="match status" value="1"/>
</dbReference>
<feature type="compositionally biased region" description="Polar residues" evidence="3">
    <location>
        <begin position="169"/>
        <end position="186"/>
    </location>
</feature>
<dbReference type="PROSITE" id="PS50048">
    <property type="entry name" value="ZN2_CY6_FUNGAL_2"/>
    <property type="match status" value="1"/>
</dbReference>
<evidence type="ECO:0000256" key="3">
    <source>
        <dbReference type="SAM" id="MobiDB-lite"/>
    </source>
</evidence>
<evidence type="ECO:0000259" key="5">
    <source>
        <dbReference type="PROSITE" id="PS50048"/>
    </source>
</evidence>
<proteinExistence type="predicted"/>
<organism evidence="6 7">
    <name type="scientific">Australozyma saopauloensis</name>
    <dbReference type="NCBI Taxonomy" id="291208"/>
    <lineage>
        <taxon>Eukaryota</taxon>
        <taxon>Fungi</taxon>
        <taxon>Dikarya</taxon>
        <taxon>Ascomycota</taxon>
        <taxon>Saccharomycotina</taxon>
        <taxon>Pichiomycetes</taxon>
        <taxon>Metschnikowiaceae</taxon>
        <taxon>Australozyma</taxon>
    </lineage>
</organism>
<evidence type="ECO:0000256" key="1">
    <source>
        <dbReference type="ARBA" id="ARBA00004123"/>
    </source>
</evidence>
<keyword evidence="7" id="KW-1185">Reference proteome</keyword>
<keyword evidence="4" id="KW-1133">Transmembrane helix</keyword>
<reference evidence="6 7" key="1">
    <citation type="submission" date="2023-10" db="EMBL/GenBank/DDBJ databases">
        <title>Draft Genome Sequence of Candida saopaulonensis from a very Premature Infant with Sepsis.</title>
        <authorList>
            <person name="Ning Y."/>
            <person name="Dai R."/>
            <person name="Xiao M."/>
            <person name="Xu Y."/>
            <person name="Yan Q."/>
            <person name="Zhang L."/>
        </authorList>
    </citation>
    <scope>NUCLEOTIDE SEQUENCE [LARGE SCALE GENOMIC DNA]</scope>
    <source>
        <strain evidence="6 7">19XY460</strain>
    </source>
</reference>
<sequence>MTEFPISCVRCRRRKIKCNKHYPCNQCSNKGFRCEFPAKFRNRSIDETVASRATTDSNTELTTSASPVDVQRLVDEIDRLKLENERLERIAHQSSNEDMSSPVNSERNMASNGKGNEVEGEEGKAFEISGETSELGQKYYGPLSSNTMVESLLLIRHDDLSCEKHHQHMWTSNPNKMNSDSEQPSHANRDRGNYDCPKKPLPWVLLADDTDDRNKAVIKNLVDFFFELPKYHYFLSKLAVLDFIDSHEFTLDDDWDGDDDLLLLHMILVLAIRRMSPARYNLCGITDDPVRSAEEMYKRIDDLVKNRLAWGYLKLRHNLISETFITVQSYILCAEHQFIEQRYEESWSMLFHCCAVAFSIGLHVVVNMDAIPSNQLSRTAANNVDIIPQDASMSSDGTIPTPENDNLYHISKIKTWFALRNITGHVCSILGRPNPILIQLSLKVLLNLNVPNDPNSSSSNNTTMIQLKSGLSECVRLLNLMLIESYIMNVSEQEVLNLDVKFKEEDKYLQYFIGTVYQTETESIQKETHPVTELPLVVDKEDALSDLIILHVNRIKLLERFLSILSGASQLSLGLITESVISFIDFTCEFVQQYVDKEVPQFLDESGKLITEDMIDKVFLLKFPFVSAFIYQGIIVVFILLNTKANELIHSDSIDFLSKIDYKVNLLLEITCSDCNFGSGPLNLWSPNICYLMKQILDRKDKILKQYNDYKSSGQFNQQFEEYELNPSLNEIFRMSGEDPFWATNSDTAPFLLGMNSFEYGLPEEQNEQRNNFGGSSQ</sequence>
<dbReference type="GO" id="GO:0005634">
    <property type="term" value="C:nucleus"/>
    <property type="evidence" value="ECO:0007669"/>
    <property type="project" value="UniProtKB-SubCell"/>
</dbReference>
<dbReference type="InterPro" id="IPR001138">
    <property type="entry name" value="Zn2Cys6_DnaBD"/>
</dbReference>
<evidence type="ECO:0000256" key="4">
    <source>
        <dbReference type="SAM" id="Phobius"/>
    </source>
</evidence>
<name>A0AAX4H9G0_9ASCO</name>
<dbReference type="Proteomes" id="UP001338582">
    <property type="component" value="Chromosome 3"/>
</dbReference>
<dbReference type="SUPFAM" id="SSF57701">
    <property type="entry name" value="Zn2/Cys6 DNA-binding domain"/>
    <property type="match status" value="1"/>
</dbReference>
<evidence type="ECO:0000256" key="2">
    <source>
        <dbReference type="ARBA" id="ARBA00023242"/>
    </source>
</evidence>
<feature type="compositionally biased region" description="Polar residues" evidence="3">
    <location>
        <begin position="93"/>
        <end position="111"/>
    </location>
</feature>
<dbReference type="PANTHER" id="PTHR31001:SF88">
    <property type="entry name" value="TRANSCRIPTION FACTOR PDR3"/>
    <property type="match status" value="1"/>
</dbReference>
<accession>A0AAX4H9G0</accession>
<feature type="region of interest" description="Disordered" evidence="3">
    <location>
        <begin position="166"/>
        <end position="194"/>
    </location>
</feature>
<dbReference type="InterPro" id="IPR036864">
    <property type="entry name" value="Zn2-C6_fun-type_DNA-bd_sf"/>
</dbReference>
<keyword evidence="4" id="KW-0472">Membrane</keyword>
<dbReference type="GO" id="GO:0008270">
    <property type="term" value="F:zinc ion binding"/>
    <property type="evidence" value="ECO:0007669"/>
    <property type="project" value="InterPro"/>
</dbReference>
<dbReference type="AlphaFoldDB" id="A0AAX4H9G0"/>
<evidence type="ECO:0000313" key="7">
    <source>
        <dbReference type="Proteomes" id="UP001338582"/>
    </source>
</evidence>
<feature type="domain" description="Zn(2)-C6 fungal-type" evidence="5">
    <location>
        <begin position="7"/>
        <end position="36"/>
    </location>
</feature>
<dbReference type="CDD" id="cd00067">
    <property type="entry name" value="GAL4"/>
    <property type="match status" value="1"/>
</dbReference>
<comment type="subcellular location">
    <subcellularLocation>
        <location evidence="1">Nucleus</location>
    </subcellularLocation>
</comment>
<dbReference type="Pfam" id="PF00172">
    <property type="entry name" value="Zn_clus"/>
    <property type="match status" value="1"/>
</dbReference>
<dbReference type="InterPro" id="IPR050613">
    <property type="entry name" value="Sec_Metabolite_Reg"/>
</dbReference>
<dbReference type="RefSeq" id="XP_062877289.1">
    <property type="nucleotide sequence ID" value="XM_063021219.1"/>
</dbReference>
<gene>
    <name evidence="6" type="ORF">PUMCH_002205</name>
</gene>
<protein>
    <recommendedName>
        <fullName evidence="5">Zn(2)-C6 fungal-type domain-containing protein</fullName>
    </recommendedName>
</protein>
<dbReference type="GeneID" id="88173270"/>
<dbReference type="PROSITE" id="PS00463">
    <property type="entry name" value="ZN2_CY6_FUNGAL_1"/>
    <property type="match status" value="1"/>
</dbReference>
<dbReference type="GO" id="GO:0000981">
    <property type="term" value="F:DNA-binding transcription factor activity, RNA polymerase II-specific"/>
    <property type="evidence" value="ECO:0007669"/>
    <property type="project" value="InterPro"/>
</dbReference>
<keyword evidence="2" id="KW-0539">Nucleus</keyword>
<dbReference type="SMART" id="SM00066">
    <property type="entry name" value="GAL4"/>
    <property type="match status" value="1"/>
</dbReference>
<dbReference type="Gene3D" id="4.10.240.10">
    <property type="entry name" value="Zn(2)-C6 fungal-type DNA-binding domain"/>
    <property type="match status" value="1"/>
</dbReference>